<dbReference type="Gene3D" id="3.40.50.2000">
    <property type="entry name" value="Glycogen Phosphorylase B"/>
    <property type="match status" value="1"/>
</dbReference>
<dbReference type="Pfam" id="PF26168">
    <property type="entry name" value="Glyco_transf_N"/>
    <property type="match status" value="1"/>
</dbReference>
<evidence type="ECO:0000313" key="4">
    <source>
        <dbReference type="Proteomes" id="UP001152561"/>
    </source>
</evidence>
<dbReference type="OrthoDB" id="5835829at2759"/>
<name>A0A9Q1L7S7_9SOLA</name>
<evidence type="ECO:0000313" key="3">
    <source>
        <dbReference type="EMBL" id="KAJ8528468.1"/>
    </source>
</evidence>
<evidence type="ECO:0000256" key="1">
    <source>
        <dbReference type="ARBA" id="ARBA00009995"/>
    </source>
</evidence>
<comment type="caution">
    <text evidence="3">The sequence shown here is derived from an EMBL/GenBank/DDBJ whole genome shotgun (WGS) entry which is preliminary data.</text>
</comment>
<dbReference type="PANTHER" id="PTHR11926">
    <property type="entry name" value="GLUCOSYL/GLUCURONOSYL TRANSFERASES"/>
    <property type="match status" value="1"/>
</dbReference>
<dbReference type="Proteomes" id="UP001152561">
    <property type="component" value="Unassembled WGS sequence"/>
</dbReference>
<accession>A0A9Q1L7S7</accession>
<dbReference type="AlphaFoldDB" id="A0A9Q1L7S7"/>
<feature type="domain" description="Glycosyltransferase N-terminal" evidence="2">
    <location>
        <begin position="14"/>
        <end position="117"/>
    </location>
</feature>
<dbReference type="SUPFAM" id="SSF53756">
    <property type="entry name" value="UDP-Glycosyltransferase/glycogen phosphorylase"/>
    <property type="match status" value="1"/>
</dbReference>
<evidence type="ECO:0000259" key="2">
    <source>
        <dbReference type="Pfam" id="PF26168"/>
    </source>
</evidence>
<dbReference type="EMBL" id="JAJAGQ010000023">
    <property type="protein sequence ID" value="KAJ8528468.1"/>
    <property type="molecule type" value="Genomic_DNA"/>
</dbReference>
<dbReference type="InterPro" id="IPR058980">
    <property type="entry name" value="Glyco_transf_N"/>
</dbReference>
<sequence length="144" mass="15873">MRSSSGQNQKPHAVCVPFPAQGHINPMLNLAKLLHHDGFHITFVHTEFNYKRILLKATGSPESLNSSPSFRFETIPDGILQPSENPEATQEVIELCVSTQKNCSAPFHNLLDRMSESSDIPARHDCAVFVPVLSTTTSKGVFTT</sequence>
<dbReference type="GO" id="GO:0080043">
    <property type="term" value="F:quercetin 3-O-glucosyltransferase activity"/>
    <property type="evidence" value="ECO:0007669"/>
    <property type="project" value="TreeGrafter"/>
</dbReference>
<dbReference type="GO" id="GO:0080044">
    <property type="term" value="F:quercetin 7-O-glucosyltransferase activity"/>
    <property type="evidence" value="ECO:0007669"/>
    <property type="project" value="TreeGrafter"/>
</dbReference>
<protein>
    <recommendedName>
        <fullName evidence="2">Glycosyltransferase N-terminal domain-containing protein</fullName>
    </recommendedName>
</protein>
<comment type="similarity">
    <text evidence="1">Belongs to the UDP-glycosyltransferase family.</text>
</comment>
<proteinExistence type="inferred from homology"/>
<keyword evidence="4" id="KW-1185">Reference proteome</keyword>
<reference evidence="4" key="1">
    <citation type="journal article" date="2023" name="Proc. Natl. Acad. Sci. U.S.A.">
        <title>Genomic and structural basis for evolution of tropane alkaloid biosynthesis.</title>
        <authorList>
            <person name="Wanga Y.-J."/>
            <person name="Taina T."/>
            <person name="Yua J.-Y."/>
            <person name="Lia J."/>
            <person name="Xua B."/>
            <person name="Chenc J."/>
            <person name="D'Auriad J.C."/>
            <person name="Huanga J.-P."/>
            <person name="Huanga S.-X."/>
        </authorList>
    </citation>
    <scope>NUCLEOTIDE SEQUENCE [LARGE SCALE GENOMIC DNA]</scope>
    <source>
        <strain evidence="4">cv. KIB-2019</strain>
    </source>
</reference>
<gene>
    <name evidence="3" type="ORF">K7X08_022160</name>
</gene>
<dbReference type="PANTHER" id="PTHR11926:SF774">
    <property type="entry name" value="UDP-GLYCOSYLTRANSFERASE 85A1-RELATED"/>
    <property type="match status" value="1"/>
</dbReference>
<organism evidence="3 4">
    <name type="scientific">Anisodus acutangulus</name>
    <dbReference type="NCBI Taxonomy" id="402998"/>
    <lineage>
        <taxon>Eukaryota</taxon>
        <taxon>Viridiplantae</taxon>
        <taxon>Streptophyta</taxon>
        <taxon>Embryophyta</taxon>
        <taxon>Tracheophyta</taxon>
        <taxon>Spermatophyta</taxon>
        <taxon>Magnoliopsida</taxon>
        <taxon>eudicotyledons</taxon>
        <taxon>Gunneridae</taxon>
        <taxon>Pentapetalae</taxon>
        <taxon>asterids</taxon>
        <taxon>lamiids</taxon>
        <taxon>Solanales</taxon>
        <taxon>Solanaceae</taxon>
        <taxon>Solanoideae</taxon>
        <taxon>Hyoscyameae</taxon>
        <taxon>Anisodus</taxon>
    </lineage>
</organism>